<dbReference type="SUPFAM" id="SSF55874">
    <property type="entry name" value="ATPase domain of HSP90 chaperone/DNA topoisomerase II/histidine kinase"/>
    <property type="match status" value="2"/>
</dbReference>
<reference evidence="13 14" key="1">
    <citation type="submission" date="2022-05" db="EMBL/GenBank/DDBJ databases">
        <title>Sporolactobacillus sp nov CPB3-1, isolated from tree bark (Mangifera indica L.).</title>
        <authorList>
            <person name="Phuengjayaem S."/>
            <person name="Tanasupawat S."/>
        </authorList>
    </citation>
    <scope>NUCLEOTIDE SEQUENCE [LARGE SCALE GENOMIC DNA]</scope>
    <source>
        <strain evidence="13 14">CPB3-1</strain>
    </source>
</reference>
<dbReference type="InterPro" id="IPR036890">
    <property type="entry name" value="HATPase_C_sf"/>
</dbReference>
<accession>A0ABT0M920</accession>
<feature type="transmembrane region" description="Helical" evidence="10">
    <location>
        <begin position="262"/>
        <end position="286"/>
    </location>
</feature>
<evidence type="ECO:0000256" key="6">
    <source>
        <dbReference type="ARBA" id="ARBA00022777"/>
    </source>
</evidence>
<proteinExistence type="predicted"/>
<dbReference type="SMART" id="SM00448">
    <property type="entry name" value="REC"/>
    <property type="match status" value="1"/>
</dbReference>
<dbReference type="InterPro" id="IPR036097">
    <property type="entry name" value="HisK_dim/P_sf"/>
</dbReference>
<dbReference type="PANTHER" id="PTHR43047:SF72">
    <property type="entry name" value="OSMOSENSING HISTIDINE PROTEIN KINASE SLN1"/>
    <property type="match status" value="1"/>
</dbReference>
<keyword evidence="10" id="KW-1133">Transmembrane helix</keyword>
<feature type="domain" description="Response regulatory" evidence="12">
    <location>
        <begin position="693"/>
        <end position="809"/>
    </location>
</feature>
<gene>
    <name evidence="13" type="ORF">M3N64_05380</name>
</gene>
<evidence type="ECO:0000256" key="3">
    <source>
        <dbReference type="ARBA" id="ARBA00022553"/>
    </source>
</evidence>
<dbReference type="SUPFAM" id="SSF49785">
    <property type="entry name" value="Galactose-binding domain-like"/>
    <property type="match status" value="1"/>
</dbReference>
<feature type="transmembrane region" description="Helical" evidence="10">
    <location>
        <begin position="382"/>
        <end position="400"/>
    </location>
</feature>
<feature type="transmembrane region" description="Helical" evidence="10">
    <location>
        <begin position="232"/>
        <end position="250"/>
    </location>
</feature>
<evidence type="ECO:0000256" key="7">
    <source>
        <dbReference type="ARBA" id="ARBA00022840"/>
    </source>
</evidence>
<sequence>MQRVSAFLIVVLCYIGLFCAFVAWDHFSEYSGPTAKAGHIDLAHWNFEKNGSIELNGQWYFYPDQLLTPETTQHGKNRRLITVPEKTRNANSIKPYYVNAGTYRLVIYSDHEQMFGLRATHIYNSSRIYVNGMLVGGSGRPSKGDSKVASLKPAVSYFPLQRGYNELLIQVARADVATAWGITKPITFGTQQQISRSYDRSIFSDMVTVAAFFFMGLYFFGYFVQRRQDAHLLFFSVICLLFSMIISWISPGRVIYIFFPDLSYRALVILEVIETLLLGVVVLLHLFSTYPKLVSKKVLTWGIGISCATLIIDFIPWSPLTPMILFLHSFLAVSILTYTSYIFVLAIVRKTTESIYLMVATLSMSIFIIITTIRSYSSSMIISLYTFSSLIFLLMLSLLISQRFAHALKRNESLARELVRSDQLKDEFIARTSHEFRTPLNGIINAAQTLLVSRSDRTIGDEADKFQIITRIGYRLSALVNDVLDLEKIRQGKLSLHPIPLDVAAAVKSELPFYSLLAKKKGLVLANAVPENLPLVSADENRFRQILNNLIGNAIKYTPAGKITLQARKIEQVVEITVTDTGTGIPRSEFEAIFQAFERRDKLNQSEGAGLGLSIVKQLVELQNGKVWVQSEAGSGSVFHFTLPLFNAKQGSSHETFSQSAERTGTDEALLNGHLPEVTLETPYHSPFNHATTILVVDDDLENLKILIDMLTGMSYNVTAVKNGKEALDEIAHSKPDAVILDLMMPGMSGYDVCHKIREQYSLTELPVLMLTAAIIDEEKHYAFRAGANDILQKPYNFSEFSARVHGLILMKNAASQATNMEVAFLQSQIRPHFLYNVLNSIIALSYENVEKAREMTAQFAAYLRGSFDFQNTSAISTFKKELALVRNYLTIEKMRFHDQLQFSIDVDERIDFPMPPLMIQPLVDYAVEHSIGGRKEGRRIILSVTRLPNGYKIAITDNGIGMDEQRLNALLTDASGSSFGIKNVNERLKRYFGTHLDVQSKIGEGTTVSYCIIDGVFHHPPGSGLQNAQSESEKH</sequence>
<comment type="caution">
    <text evidence="13">The sequence shown here is derived from an EMBL/GenBank/DDBJ whole genome shotgun (WGS) entry which is preliminary data.</text>
</comment>
<dbReference type="InterPro" id="IPR004358">
    <property type="entry name" value="Sig_transdc_His_kin-like_C"/>
</dbReference>
<keyword evidence="3 9" id="KW-0597">Phosphoprotein</keyword>
<dbReference type="RefSeq" id="WP_249099200.1">
    <property type="nucleotide sequence ID" value="NZ_JAMAST010000003.1"/>
</dbReference>
<dbReference type="SUPFAM" id="SSF52172">
    <property type="entry name" value="CheY-like"/>
    <property type="match status" value="1"/>
</dbReference>
<evidence type="ECO:0000256" key="1">
    <source>
        <dbReference type="ARBA" id="ARBA00000085"/>
    </source>
</evidence>
<evidence type="ECO:0000256" key="2">
    <source>
        <dbReference type="ARBA" id="ARBA00012438"/>
    </source>
</evidence>
<keyword evidence="6" id="KW-0418">Kinase</keyword>
<feature type="transmembrane region" description="Helical" evidence="10">
    <location>
        <begin position="202"/>
        <end position="220"/>
    </location>
</feature>
<dbReference type="EC" id="2.7.13.3" evidence="2"/>
<protein>
    <recommendedName>
        <fullName evidence="2">histidine kinase</fullName>
        <ecNumber evidence="2">2.7.13.3</ecNumber>
    </recommendedName>
</protein>
<feature type="transmembrane region" description="Helical" evidence="10">
    <location>
        <begin position="355"/>
        <end position="376"/>
    </location>
</feature>
<comment type="catalytic activity">
    <reaction evidence="1">
        <text>ATP + protein L-histidine = ADP + protein N-phospho-L-histidine.</text>
        <dbReference type="EC" id="2.7.13.3"/>
    </reaction>
</comment>
<feature type="transmembrane region" description="Helical" evidence="10">
    <location>
        <begin position="7"/>
        <end position="24"/>
    </location>
</feature>
<dbReference type="EMBL" id="JAMAST010000003">
    <property type="protein sequence ID" value="MCL1631383.1"/>
    <property type="molecule type" value="Genomic_DNA"/>
</dbReference>
<dbReference type="PANTHER" id="PTHR43047">
    <property type="entry name" value="TWO-COMPONENT HISTIDINE PROTEIN KINASE"/>
    <property type="match status" value="1"/>
</dbReference>
<keyword evidence="14" id="KW-1185">Reference proteome</keyword>
<dbReference type="InterPro" id="IPR011006">
    <property type="entry name" value="CheY-like_superfamily"/>
</dbReference>
<dbReference type="GO" id="GO:0005524">
    <property type="term" value="F:ATP binding"/>
    <property type="evidence" value="ECO:0007669"/>
    <property type="project" value="UniProtKB-KW"/>
</dbReference>
<keyword evidence="7 13" id="KW-0067">ATP-binding</keyword>
<feature type="transmembrane region" description="Helical" evidence="10">
    <location>
        <begin position="323"/>
        <end position="348"/>
    </location>
</feature>
<dbReference type="PROSITE" id="PS50110">
    <property type="entry name" value="RESPONSE_REGULATORY"/>
    <property type="match status" value="1"/>
</dbReference>
<dbReference type="PRINTS" id="PR00344">
    <property type="entry name" value="BCTRLSENSOR"/>
</dbReference>
<dbReference type="Pfam" id="PF00512">
    <property type="entry name" value="HisKA"/>
    <property type="match status" value="1"/>
</dbReference>
<evidence type="ECO:0000256" key="5">
    <source>
        <dbReference type="ARBA" id="ARBA00022741"/>
    </source>
</evidence>
<dbReference type="Pfam" id="PF06580">
    <property type="entry name" value="His_kinase"/>
    <property type="match status" value="1"/>
</dbReference>
<dbReference type="SMART" id="SM00388">
    <property type="entry name" value="HisKA"/>
    <property type="match status" value="1"/>
</dbReference>
<keyword evidence="4" id="KW-0808">Transferase</keyword>
<dbReference type="InterPro" id="IPR003594">
    <property type="entry name" value="HATPase_dom"/>
</dbReference>
<dbReference type="Pfam" id="PF00072">
    <property type="entry name" value="Response_reg"/>
    <property type="match status" value="1"/>
</dbReference>
<evidence type="ECO:0000256" key="10">
    <source>
        <dbReference type="SAM" id="Phobius"/>
    </source>
</evidence>
<evidence type="ECO:0000259" key="12">
    <source>
        <dbReference type="PROSITE" id="PS50110"/>
    </source>
</evidence>
<dbReference type="InterPro" id="IPR003661">
    <property type="entry name" value="HisK_dim/P_dom"/>
</dbReference>
<dbReference type="PROSITE" id="PS50109">
    <property type="entry name" value="HIS_KIN"/>
    <property type="match status" value="1"/>
</dbReference>
<feature type="transmembrane region" description="Helical" evidence="10">
    <location>
        <begin position="298"/>
        <end position="317"/>
    </location>
</feature>
<feature type="modified residue" description="4-aspartylphosphate" evidence="9">
    <location>
        <position position="742"/>
    </location>
</feature>
<evidence type="ECO:0000256" key="9">
    <source>
        <dbReference type="PROSITE-ProRule" id="PRU00169"/>
    </source>
</evidence>
<dbReference type="Proteomes" id="UP001203004">
    <property type="component" value="Unassembled WGS sequence"/>
</dbReference>
<dbReference type="InterPro" id="IPR010559">
    <property type="entry name" value="Sig_transdc_His_kin_internal"/>
</dbReference>
<keyword evidence="10" id="KW-0472">Membrane</keyword>
<dbReference type="Gene3D" id="3.40.50.2300">
    <property type="match status" value="1"/>
</dbReference>
<dbReference type="SUPFAM" id="SSF47384">
    <property type="entry name" value="Homodimeric domain of signal transducing histidine kinase"/>
    <property type="match status" value="1"/>
</dbReference>
<feature type="domain" description="Histidine kinase" evidence="11">
    <location>
        <begin position="431"/>
        <end position="647"/>
    </location>
</feature>
<dbReference type="SMART" id="SM00387">
    <property type="entry name" value="HATPase_c"/>
    <property type="match status" value="2"/>
</dbReference>
<dbReference type="InterPro" id="IPR005467">
    <property type="entry name" value="His_kinase_dom"/>
</dbReference>
<name>A0ABT0M920_9BACL</name>
<dbReference type="Pfam" id="PF02518">
    <property type="entry name" value="HATPase_c"/>
    <property type="match status" value="2"/>
</dbReference>
<dbReference type="CDD" id="cd00082">
    <property type="entry name" value="HisKA"/>
    <property type="match status" value="1"/>
</dbReference>
<keyword evidence="10" id="KW-0812">Transmembrane</keyword>
<keyword evidence="5" id="KW-0547">Nucleotide-binding</keyword>
<dbReference type="Gene3D" id="1.10.287.130">
    <property type="match status" value="1"/>
</dbReference>
<dbReference type="InterPro" id="IPR008979">
    <property type="entry name" value="Galactose-bd-like_sf"/>
</dbReference>
<evidence type="ECO:0000259" key="11">
    <source>
        <dbReference type="PROSITE" id="PS50109"/>
    </source>
</evidence>
<evidence type="ECO:0000313" key="13">
    <source>
        <dbReference type="EMBL" id="MCL1631383.1"/>
    </source>
</evidence>
<evidence type="ECO:0000256" key="8">
    <source>
        <dbReference type="ARBA" id="ARBA00023012"/>
    </source>
</evidence>
<evidence type="ECO:0000313" key="14">
    <source>
        <dbReference type="Proteomes" id="UP001203004"/>
    </source>
</evidence>
<dbReference type="Gene3D" id="3.30.565.10">
    <property type="entry name" value="Histidine kinase-like ATPase, C-terminal domain"/>
    <property type="match status" value="2"/>
</dbReference>
<evidence type="ECO:0000256" key="4">
    <source>
        <dbReference type="ARBA" id="ARBA00022679"/>
    </source>
</evidence>
<dbReference type="CDD" id="cd16922">
    <property type="entry name" value="HATPase_EvgS-ArcB-TorS-like"/>
    <property type="match status" value="1"/>
</dbReference>
<organism evidence="13 14">
    <name type="scientific">Sporolactobacillus mangiferae</name>
    <dbReference type="NCBI Taxonomy" id="2940498"/>
    <lineage>
        <taxon>Bacteria</taxon>
        <taxon>Bacillati</taxon>
        <taxon>Bacillota</taxon>
        <taxon>Bacilli</taxon>
        <taxon>Bacillales</taxon>
        <taxon>Sporolactobacillaceae</taxon>
        <taxon>Sporolactobacillus</taxon>
    </lineage>
</organism>
<dbReference type="InterPro" id="IPR001789">
    <property type="entry name" value="Sig_transdc_resp-reg_receiver"/>
</dbReference>
<keyword evidence="8" id="KW-0902">Two-component regulatory system</keyword>